<dbReference type="CDD" id="cd01029">
    <property type="entry name" value="TOPRIM_primases"/>
    <property type="match status" value="1"/>
</dbReference>
<reference evidence="1 2" key="1">
    <citation type="submission" date="2021-07" db="EMBL/GenBank/DDBJ databases">
        <title>Paraburkholderia edwinii protects Aspergillus sp. from phenazines by acting as a toxin sponge.</title>
        <authorList>
            <person name="Dahlstrom K.M."/>
            <person name="Newman D.K."/>
        </authorList>
    </citation>
    <scope>NUCLEOTIDE SEQUENCE [LARGE SCALE GENOMIC DNA]</scope>
    <source>
        <strain evidence="1 2">Pe01</strain>
    </source>
</reference>
<evidence type="ECO:0000313" key="2">
    <source>
        <dbReference type="Proteomes" id="UP000826462"/>
    </source>
</evidence>
<keyword evidence="2" id="KW-1185">Reference proteome</keyword>
<dbReference type="Proteomes" id="UP000826462">
    <property type="component" value="Chromosome 1"/>
</dbReference>
<dbReference type="InterPro" id="IPR034154">
    <property type="entry name" value="TOPRIM_DnaG/twinkle"/>
</dbReference>
<name>A0ABX8UPE2_9BURK</name>
<gene>
    <name evidence="1" type="ORF">KZJ38_07435</name>
</gene>
<sequence>MWLLKASCGAPEIAQLGAYWHAPSARVVLPVADDGELVYWQARDPSWTRKSERPKYVNPEVNKERLVARYGSGDEIVLTEDILSAYRVGQEGEGWSLLGTNLTNGVLARLIDERKPVAVWLDPDAAGRKASRDITQRLSACGIPNRVIRSLRDPKLLSRRQVRIELGLNTPARAEDS</sequence>
<evidence type="ECO:0000313" key="1">
    <source>
        <dbReference type="EMBL" id="QYD70860.1"/>
    </source>
</evidence>
<accession>A0ABX8UPE2</accession>
<dbReference type="Pfam" id="PF13155">
    <property type="entry name" value="Toprim_2"/>
    <property type="match status" value="1"/>
</dbReference>
<dbReference type="EMBL" id="CP080095">
    <property type="protein sequence ID" value="QYD70860.1"/>
    <property type="molecule type" value="Genomic_DNA"/>
</dbReference>
<organism evidence="1 2">
    <name type="scientific">Paraburkholderia edwinii</name>
    <dbReference type="NCBI Taxonomy" id="2861782"/>
    <lineage>
        <taxon>Bacteria</taxon>
        <taxon>Pseudomonadati</taxon>
        <taxon>Pseudomonadota</taxon>
        <taxon>Betaproteobacteria</taxon>
        <taxon>Burkholderiales</taxon>
        <taxon>Burkholderiaceae</taxon>
        <taxon>Paraburkholderia</taxon>
    </lineage>
</organism>
<proteinExistence type="predicted"/>
<protein>
    <submittedName>
        <fullName evidence="1">Toprim domain-containing protein</fullName>
    </submittedName>
</protein>
<dbReference type="SUPFAM" id="SSF56731">
    <property type="entry name" value="DNA primase core"/>
    <property type="match status" value="1"/>
</dbReference>
<dbReference type="Gene3D" id="3.40.1360.10">
    <property type="match status" value="1"/>
</dbReference>